<dbReference type="Pfam" id="PF00293">
    <property type="entry name" value="NUDIX"/>
    <property type="match status" value="1"/>
</dbReference>
<dbReference type="PROSITE" id="PS51462">
    <property type="entry name" value="NUDIX"/>
    <property type="match status" value="1"/>
</dbReference>
<reference evidence="8" key="1">
    <citation type="submission" date="2016-12" db="EMBL/GenBank/DDBJ databases">
        <authorList>
            <person name="Meng X."/>
        </authorList>
    </citation>
    <scope>NUCLEOTIDE SEQUENCE [LARGE SCALE GENOMIC DNA]</scope>
    <source>
        <strain evidence="8">DSM 19116</strain>
    </source>
</reference>
<accession>A0A1Q5Q538</accession>
<dbReference type="CDD" id="cd04685">
    <property type="entry name" value="NUDIX_Hydrolase"/>
    <property type="match status" value="1"/>
</dbReference>
<evidence type="ECO:0000256" key="3">
    <source>
        <dbReference type="ARBA" id="ARBA00022801"/>
    </source>
</evidence>
<proteinExistence type="inferred from homology"/>
<dbReference type="AlphaFoldDB" id="A0A1Q5Q538"/>
<dbReference type="PROSITE" id="PS00893">
    <property type="entry name" value="NUDIX_BOX"/>
    <property type="match status" value="1"/>
</dbReference>
<evidence type="ECO:0000256" key="2">
    <source>
        <dbReference type="ARBA" id="ARBA00005582"/>
    </source>
</evidence>
<dbReference type="SUPFAM" id="SSF55811">
    <property type="entry name" value="Nudix"/>
    <property type="match status" value="1"/>
</dbReference>
<comment type="caution">
    <text evidence="7">The sequence shown here is derived from an EMBL/GenBank/DDBJ whole genome shotgun (WGS) entry which is preliminary data.</text>
</comment>
<evidence type="ECO:0000256" key="4">
    <source>
        <dbReference type="ARBA" id="ARBA00022842"/>
    </source>
</evidence>
<keyword evidence="3 5" id="KW-0378">Hydrolase</keyword>
<dbReference type="InterPro" id="IPR000086">
    <property type="entry name" value="NUDIX_hydrolase_dom"/>
</dbReference>
<dbReference type="GO" id="GO:0016787">
    <property type="term" value="F:hydrolase activity"/>
    <property type="evidence" value="ECO:0007669"/>
    <property type="project" value="UniProtKB-KW"/>
</dbReference>
<dbReference type="PRINTS" id="PR00502">
    <property type="entry name" value="NUDIXFAMILY"/>
</dbReference>
<evidence type="ECO:0000256" key="5">
    <source>
        <dbReference type="RuleBase" id="RU003476"/>
    </source>
</evidence>
<evidence type="ECO:0000259" key="6">
    <source>
        <dbReference type="PROSITE" id="PS51462"/>
    </source>
</evidence>
<dbReference type="InterPro" id="IPR020476">
    <property type="entry name" value="Nudix_hydrolase"/>
</dbReference>
<dbReference type="EMBL" id="MQVR01000005">
    <property type="protein sequence ID" value="OKL54926.1"/>
    <property type="molecule type" value="Genomic_DNA"/>
</dbReference>
<gene>
    <name evidence="7" type="ORF">BSZ39_01675</name>
</gene>
<comment type="similarity">
    <text evidence="2 5">Belongs to the Nudix hydrolase family.</text>
</comment>
<sequence length="168" mass="18860">MGPSGYPERDAARVILFDPDGRLLVIHGHDRDDVNHHWWFTPGGGRDEGEDPRSAAARELAEETGITLDPAALIGPVAVRSSKFEFLSETRVQHEVFFTYTLAEPVDEFDSSGFTATENDVLDEFAWRSIEEMEQMRAAGETIYPLALIEMATRLRRHGWDGSTPKIN</sequence>
<evidence type="ECO:0000313" key="8">
    <source>
        <dbReference type="Proteomes" id="UP000185628"/>
    </source>
</evidence>
<comment type="cofactor">
    <cofactor evidence="1">
        <name>Mg(2+)</name>
        <dbReference type="ChEBI" id="CHEBI:18420"/>
    </cofactor>
</comment>
<dbReference type="Proteomes" id="UP000185628">
    <property type="component" value="Unassembled WGS sequence"/>
</dbReference>
<evidence type="ECO:0000256" key="1">
    <source>
        <dbReference type="ARBA" id="ARBA00001946"/>
    </source>
</evidence>
<dbReference type="PANTHER" id="PTHR43046">
    <property type="entry name" value="GDP-MANNOSE MANNOSYL HYDROLASE"/>
    <property type="match status" value="1"/>
</dbReference>
<keyword evidence="8" id="KW-1185">Reference proteome</keyword>
<dbReference type="InterPro" id="IPR020084">
    <property type="entry name" value="NUDIX_hydrolase_CS"/>
</dbReference>
<feature type="domain" description="Nudix hydrolase" evidence="6">
    <location>
        <begin position="7"/>
        <end position="150"/>
    </location>
</feature>
<protein>
    <recommendedName>
        <fullName evidence="6">Nudix hydrolase domain-containing protein</fullName>
    </recommendedName>
</protein>
<evidence type="ECO:0000313" key="7">
    <source>
        <dbReference type="EMBL" id="OKL54926.1"/>
    </source>
</evidence>
<dbReference type="InterPro" id="IPR015797">
    <property type="entry name" value="NUDIX_hydrolase-like_dom_sf"/>
</dbReference>
<organism evidence="7 8">
    <name type="scientific">Bowdeniella nasicola</name>
    <dbReference type="NCBI Taxonomy" id="208480"/>
    <lineage>
        <taxon>Bacteria</taxon>
        <taxon>Bacillati</taxon>
        <taxon>Actinomycetota</taxon>
        <taxon>Actinomycetes</taxon>
        <taxon>Actinomycetales</taxon>
        <taxon>Actinomycetaceae</taxon>
        <taxon>Bowdeniella</taxon>
    </lineage>
</organism>
<name>A0A1Q5Q538_9ACTO</name>
<keyword evidence="4" id="KW-0460">Magnesium</keyword>
<dbReference type="PANTHER" id="PTHR43046:SF12">
    <property type="entry name" value="GDP-MANNOSE MANNOSYL HYDROLASE"/>
    <property type="match status" value="1"/>
</dbReference>
<dbReference type="Gene3D" id="3.90.79.10">
    <property type="entry name" value="Nucleoside Triphosphate Pyrophosphohydrolase"/>
    <property type="match status" value="1"/>
</dbReference>